<evidence type="ECO:0000256" key="1">
    <source>
        <dbReference type="SAM" id="MobiDB-lite"/>
    </source>
</evidence>
<sequence>MNCLVVDGYLCHLSVNTPKLVIIVSLDHRHRRCLHHHHYLHYHLPSPSPETPQLKTHPKRVKHPHQPSSLPLPTRETPTPHSPYSPPLLHKRPQTLSHRKRRAKTQIHVHGLEISLRNPHPDLSLVLRNLPAKPTTEALALGIPLHPLRIQPRNDTPPAGQLCQRPDGGEPDLPRGVDPDAGVVRGLRYRGRKKRFAPYEGGGPVMSGE</sequence>
<protein>
    <submittedName>
        <fullName evidence="2">Uncharacterized protein</fullName>
    </submittedName>
</protein>
<feature type="compositionally biased region" description="Basic residues" evidence="1">
    <location>
        <begin position="56"/>
        <end position="65"/>
    </location>
</feature>
<keyword evidence="3" id="KW-1185">Reference proteome</keyword>
<name>A0A9P4SH28_9PEZI</name>
<dbReference type="AlphaFoldDB" id="A0A9P4SH28"/>
<comment type="caution">
    <text evidence="2">The sequence shown here is derived from an EMBL/GenBank/DDBJ whole genome shotgun (WGS) entry which is preliminary data.</text>
</comment>
<dbReference type="EMBL" id="MU006091">
    <property type="protein sequence ID" value="KAF2841687.1"/>
    <property type="molecule type" value="Genomic_DNA"/>
</dbReference>
<evidence type="ECO:0000313" key="3">
    <source>
        <dbReference type="Proteomes" id="UP000799429"/>
    </source>
</evidence>
<dbReference type="Proteomes" id="UP000799429">
    <property type="component" value="Unassembled WGS sequence"/>
</dbReference>
<feature type="region of interest" description="Disordered" evidence="1">
    <location>
        <begin position="42"/>
        <end position="97"/>
    </location>
</feature>
<reference evidence="2" key="1">
    <citation type="journal article" date="2020" name="Stud. Mycol.">
        <title>101 Dothideomycetes genomes: a test case for predicting lifestyles and emergence of pathogens.</title>
        <authorList>
            <person name="Haridas S."/>
            <person name="Albert R."/>
            <person name="Binder M."/>
            <person name="Bloem J."/>
            <person name="Labutti K."/>
            <person name="Salamov A."/>
            <person name="Andreopoulos B."/>
            <person name="Baker S."/>
            <person name="Barry K."/>
            <person name="Bills G."/>
            <person name="Bluhm B."/>
            <person name="Cannon C."/>
            <person name="Castanera R."/>
            <person name="Culley D."/>
            <person name="Daum C."/>
            <person name="Ezra D."/>
            <person name="Gonzalez J."/>
            <person name="Henrissat B."/>
            <person name="Kuo A."/>
            <person name="Liang C."/>
            <person name="Lipzen A."/>
            <person name="Lutzoni F."/>
            <person name="Magnuson J."/>
            <person name="Mondo S."/>
            <person name="Nolan M."/>
            <person name="Ohm R."/>
            <person name="Pangilinan J."/>
            <person name="Park H.-J."/>
            <person name="Ramirez L."/>
            <person name="Alfaro M."/>
            <person name="Sun H."/>
            <person name="Tritt A."/>
            <person name="Yoshinaga Y."/>
            <person name="Zwiers L.-H."/>
            <person name="Turgeon B."/>
            <person name="Goodwin S."/>
            <person name="Spatafora J."/>
            <person name="Crous P."/>
            <person name="Grigoriev I."/>
        </authorList>
    </citation>
    <scope>NUCLEOTIDE SEQUENCE</scope>
    <source>
        <strain evidence="2">CBS 101060</strain>
    </source>
</reference>
<organism evidence="2 3">
    <name type="scientific">Patellaria atrata CBS 101060</name>
    <dbReference type="NCBI Taxonomy" id="1346257"/>
    <lineage>
        <taxon>Eukaryota</taxon>
        <taxon>Fungi</taxon>
        <taxon>Dikarya</taxon>
        <taxon>Ascomycota</taxon>
        <taxon>Pezizomycotina</taxon>
        <taxon>Dothideomycetes</taxon>
        <taxon>Dothideomycetes incertae sedis</taxon>
        <taxon>Patellariales</taxon>
        <taxon>Patellariaceae</taxon>
        <taxon>Patellaria</taxon>
    </lineage>
</organism>
<gene>
    <name evidence="2" type="ORF">M501DRAFT_1014475</name>
</gene>
<feature type="region of interest" description="Disordered" evidence="1">
    <location>
        <begin position="155"/>
        <end position="186"/>
    </location>
</feature>
<accession>A0A9P4SH28</accession>
<evidence type="ECO:0000313" key="2">
    <source>
        <dbReference type="EMBL" id="KAF2841687.1"/>
    </source>
</evidence>
<feature type="compositionally biased region" description="Polar residues" evidence="1">
    <location>
        <begin position="66"/>
        <end position="79"/>
    </location>
</feature>
<proteinExistence type="predicted"/>